<protein>
    <submittedName>
        <fullName evidence="1">Uncharacterized protein</fullName>
    </submittedName>
</protein>
<evidence type="ECO:0000313" key="1">
    <source>
        <dbReference type="EMBL" id="MDA4845981.1"/>
    </source>
</evidence>
<keyword evidence="2" id="KW-1185">Reference proteome</keyword>
<sequence>MSYNYDFTREDGTEVLVTYRISGGGGDYFAGGCWMPGDDVEVEFDKVYGLPEGQSLTAEEYEKIAWAILDDPPKYDPLPDDVF</sequence>
<accession>A0ABT4VMT6</accession>
<dbReference type="Proteomes" id="UP001148313">
    <property type="component" value="Unassembled WGS sequence"/>
</dbReference>
<dbReference type="EMBL" id="JAPJZH010000006">
    <property type="protein sequence ID" value="MDA4845981.1"/>
    <property type="molecule type" value="Genomic_DNA"/>
</dbReference>
<reference evidence="1" key="1">
    <citation type="submission" date="2022-11" db="EMBL/GenBank/DDBJ databases">
        <title>Hoeflea poritis sp. nov., isolated from scleractinian coral Porites lutea.</title>
        <authorList>
            <person name="Zhang G."/>
            <person name="Wei Q."/>
            <person name="Cai L."/>
        </authorList>
    </citation>
    <scope>NUCLEOTIDE SEQUENCE</scope>
    <source>
        <strain evidence="1">E7-10</strain>
    </source>
</reference>
<gene>
    <name evidence="1" type="ORF">OOZ53_11520</name>
</gene>
<organism evidence="1 2">
    <name type="scientific">Hoeflea poritis</name>
    <dbReference type="NCBI Taxonomy" id="2993659"/>
    <lineage>
        <taxon>Bacteria</taxon>
        <taxon>Pseudomonadati</taxon>
        <taxon>Pseudomonadota</taxon>
        <taxon>Alphaproteobacteria</taxon>
        <taxon>Hyphomicrobiales</taxon>
        <taxon>Rhizobiaceae</taxon>
        <taxon>Hoeflea</taxon>
    </lineage>
</organism>
<name>A0ABT4VMT6_9HYPH</name>
<proteinExistence type="predicted"/>
<evidence type="ECO:0000313" key="2">
    <source>
        <dbReference type="Proteomes" id="UP001148313"/>
    </source>
</evidence>
<comment type="caution">
    <text evidence="1">The sequence shown here is derived from an EMBL/GenBank/DDBJ whole genome shotgun (WGS) entry which is preliminary data.</text>
</comment>
<dbReference type="RefSeq" id="WP_271089691.1">
    <property type="nucleotide sequence ID" value="NZ_JAPJZH010000006.1"/>
</dbReference>